<gene>
    <name evidence="1" type="ORF">OOZ53_14630</name>
</gene>
<dbReference type="RefSeq" id="WP_271090368.1">
    <property type="nucleotide sequence ID" value="NZ_JAPJZH010000008.1"/>
</dbReference>
<keyword evidence="2" id="KW-1185">Reference proteome</keyword>
<dbReference type="InterPro" id="IPR007709">
    <property type="entry name" value="N-FG_amidohydro"/>
</dbReference>
<sequence>MVVKNYFQMLLDEPNALTPDQVVAVLNEHGDHGVILVCEHASNWIPALYDGLGVDTLAQHSHIAWDPGALGVAEALSSALNAPLVFGCVSRLVYDCNRPPEAQDAIPAVSEVTPVPGNRDLTAEDRTERIDTVYMPFRRRLEKVVGNAPSNATLVTIHSFTPTYHGQKRSTEIGVLHGSDPRLAEAMMATAGQFTQRTVRLNDPYGPQDGVSHTLNLHGSANGLANVMIEIRNDLIDTRHKQNKMAKLLHPWLRAAIAGLSPEAAP</sequence>
<protein>
    <submittedName>
        <fullName evidence="1">N-formylglutamate amidohydrolase</fullName>
    </submittedName>
</protein>
<name>A0ABT4VPF5_9HYPH</name>
<dbReference type="Gene3D" id="3.40.630.40">
    <property type="entry name" value="Zn-dependent exopeptidases"/>
    <property type="match status" value="1"/>
</dbReference>
<evidence type="ECO:0000313" key="1">
    <source>
        <dbReference type="EMBL" id="MDA4846597.1"/>
    </source>
</evidence>
<dbReference type="Pfam" id="PF05013">
    <property type="entry name" value="FGase"/>
    <property type="match status" value="1"/>
</dbReference>
<accession>A0ABT4VPF5</accession>
<organism evidence="1 2">
    <name type="scientific">Hoeflea poritis</name>
    <dbReference type="NCBI Taxonomy" id="2993659"/>
    <lineage>
        <taxon>Bacteria</taxon>
        <taxon>Pseudomonadati</taxon>
        <taxon>Pseudomonadota</taxon>
        <taxon>Alphaproteobacteria</taxon>
        <taxon>Hyphomicrobiales</taxon>
        <taxon>Rhizobiaceae</taxon>
        <taxon>Hoeflea</taxon>
    </lineage>
</organism>
<dbReference type="InterPro" id="IPR011227">
    <property type="entry name" value="UCP029730"/>
</dbReference>
<evidence type="ECO:0000313" key="2">
    <source>
        <dbReference type="Proteomes" id="UP001148313"/>
    </source>
</evidence>
<comment type="caution">
    <text evidence="1">The sequence shown here is derived from an EMBL/GenBank/DDBJ whole genome shotgun (WGS) entry which is preliminary data.</text>
</comment>
<dbReference type="PIRSF" id="PIRSF029730">
    <property type="entry name" value="UCP029730"/>
    <property type="match status" value="1"/>
</dbReference>
<dbReference type="Proteomes" id="UP001148313">
    <property type="component" value="Unassembled WGS sequence"/>
</dbReference>
<dbReference type="SUPFAM" id="SSF53187">
    <property type="entry name" value="Zn-dependent exopeptidases"/>
    <property type="match status" value="1"/>
</dbReference>
<dbReference type="EMBL" id="JAPJZH010000008">
    <property type="protein sequence ID" value="MDA4846597.1"/>
    <property type="molecule type" value="Genomic_DNA"/>
</dbReference>
<proteinExistence type="predicted"/>
<reference evidence="1" key="1">
    <citation type="submission" date="2022-11" db="EMBL/GenBank/DDBJ databases">
        <title>Hoeflea poritis sp. nov., isolated from scleractinian coral Porites lutea.</title>
        <authorList>
            <person name="Zhang G."/>
            <person name="Wei Q."/>
            <person name="Cai L."/>
        </authorList>
    </citation>
    <scope>NUCLEOTIDE SEQUENCE</scope>
    <source>
        <strain evidence="1">E7-10</strain>
    </source>
</reference>